<comment type="caution">
    <text evidence="6">The sequence shown here is derived from an EMBL/GenBank/DDBJ whole genome shotgun (WGS) entry which is preliminary data.</text>
</comment>
<evidence type="ECO:0000256" key="3">
    <source>
        <dbReference type="ARBA" id="ARBA00022840"/>
    </source>
</evidence>
<feature type="domain" description="AAA+ ATPase" evidence="5">
    <location>
        <begin position="117"/>
        <end position="249"/>
    </location>
</feature>
<accession>A0A844BK47</accession>
<evidence type="ECO:0000256" key="4">
    <source>
        <dbReference type="SAM" id="MobiDB-lite"/>
    </source>
</evidence>
<dbReference type="CDD" id="cd19481">
    <property type="entry name" value="RecA-like_protease"/>
    <property type="match status" value="1"/>
</dbReference>
<dbReference type="PANTHER" id="PTHR23073">
    <property type="entry name" value="26S PROTEASOME REGULATORY SUBUNIT"/>
    <property type="match status" value="1"/>
</dbReference>
<dbReference type="AlphaFoldDB" id="A0A844BK47"/>
<sequence>MARSDLLISLVKAGSSGDFRSVRAAAEAIIAEEKAKNHNILADRLTEAMHVNGNSHSPKAPAILNQNAARHREFLLELTPERRIEDLVLSELNLRACRELIEEQQRASVLRSHSLEPRHRILLSGPPGNGKTSLAEAIAESLALPFFVVRYEAMIGSYLGETAARLKRVFDYARTTPCVLFFDEFDAVGKERGDEHETGEIKRVVTSLLMQMDDLPSYTVAIAATNHSELLDRAVWRRFQLRLSLKAPTQAELAAYFKRFADAMNEPLGRAPSTLAKALGSISYAEAEEFCLDVRRRHVLAMGETPLKKIVEERLKLWAARTAPDFKKDKSHVGVSASSGTETGSR</sequence>
<evidence type="ECO:0000256" key="2">
    <source>
        <dbReference type="ARBA" id="ARBA00022741"/>
    </source>
</evidence>
<dbReference type="SMART" id="SM00382">
    <property type="entry name" value="AAA"/>
    <property type="match status" value="1"/>
</dbReference>
<organism evidence="6 7">
    <name type="scientific">Rhodovulum strictum</name>
    <dbReference type="NCBI Taxonomy" id="58314"/>
    <lineage>
        <taxon>Bacteria</taxon>
        <taxon>Pseudomonadati</taxon>
        <taxon>Pseudomonadota</taxon>
        <taxon>Alphaproteobacteria</taxon>
        <taxon>Rhodobacterales</taxon>
        <taxon>Paracoccaceae</taxon>
        <taxon>Rhodovulum</taxon>
    </lineage>
</organism>
<dbReference type="EMBL" id="WJPO01000052">
    <property type="protein sequence ID" value="MRH22919.1"/>
    <property type="molecule type" value="Genomic_DNA"/>
</dbReference>
<evidence type="ECO:0000313" key="7">
    <source>
        <dbReference type="Proteomes" id="UP000466730"/>
    </source>
</evidence>
<dbReference type="Gene3D" id="3.40.50.300">
    <property type="entry name" value="P-loop containing nucleotide triphosphate hydrolases"/>
    <property type="match status" value="1"/>
</dbReference>
<protein>
    <submittedName>
        <fullName evidence="6">AAA family ATPase</fullName>
    </submittedName>
</protein>
<evidence type="ECO:0000259" key="5">
    <source>
        <dbReference type="SMART" id="SM00382"/>
    </source>
</evidence>
<gene>
    <name evidence="6" type="ORF">GH815_18330</name>
</gene>
<dbReference type="Proteomes" id="UP000466730">
    <property type="component" value="Unassembled WGS sequence"/>
</dbReference>
<keyword evidence="3" id="KW-0067">ATP-binding</keyword>
<dbReference type="Pfam" id="PF00004">
    <property type="entry name" value="AAA"/>
    <property type="match status" value="1"/>
</dbReference>
<reference evidence="6 7" key="1">
    <citation type="submission" date="2019-11" db="EMBL/GenBank/DDBJ databases">
        <title>Draft Whole-Genome sequence of the marine photosynthetic bacterium Rhodovulum strictum DSM 11289.</title>
        <authorList>
            <person name="Kyndt J.A."/>
            <person name="Meyer T.E."/>
        </authorList>
    </citation>
    <scope>NUCLEOTIDE SEQUENCE [LARGE SCALE GENOMIC DNA]</scope>
    <source>
        <strain evidence="6 7">DSM 11289</strain>
    </source>
</reference>
<dbReference type="InterPro" id="IPR003593">
    <property type="entry name" value="AAA+_ATPase"/>
</dbReference>
<dbReference type="InterPro" id="IPR050221">
    <property type="entry name" value="26S_Proteasome_ATPase"/>
</dbReference>
<dbReference type="InterPro" id="IPR003959">
    <property type="entry name" value="ATPase_AAA_core"/>
</dbReference>
<proteinExistence type="inferred from homology"/>
<dbReference type="GO" id="GO:0005524">
    <property type="term" value="F:ATP binding"/>
    <property type="evidence" value="ECO:0007669"/>
    <property type="project" value="UniProtKB-KW"/>
</dbReference>
<dbReference type="OrthoDB" id="7438987at2"/>
<dbReference type="RefSeq" id="WP_153750171.1">
    <property type="nucleotide sequence ID" value="NZ_BAAADI010000013.1"/>
</dbReference>
<feature type="region of interest" description="Disordered" evidence="4">
    <location>
        <begin position="326"/>
        <end position="346"/>
    </location>
</feature>
<evidence type="ECO:0000256" key="1">
    <source>
        <dbReference type="ARBA" id="ARBA00006914"/>
    </source>
</evidence>
<evidence type="ECO:0000313" key="6">
    <source>
        <dbReference type="EMBL" id="MRH22919.1"/>
    </source>
</evidence>
<keyword evidence="7" id="KW-1185">Reference proteome</keyword>
<dbReference type="SUPFAM" id="SSF52540">
    <property type="entry name" value="P-loop containing nucleoside triphosphate hydrolases"/>
    <property type="match status" value="1"/>
</dbReference>
<dbReference type="GO" id="GO:0016887">
    <property type="term" value="F:ATP hydrolysis activity"/>
    <property type="evidence" value="ECO:0007669"/>
    <property type="project" value="InterPro"/>
</dbReference>
<dbReference type="InterPro" id="IPR027417">
    <property type="entry name" value="P-loop_NTPase"/>
</dbReference>
<feature type="compositionally biased region" description="Polar residues" evidence="4">
    <location>
        <begin position="336"/>
        <end position="346"/>
    </location>
</feature>
<keyword evidence="2" id="KW-0547">Nucleotide-binding</keyword>
<comment type="similarity">
    <text evidence="1">Belongs to the AAA ATPase family.</text>
</comment>
<name>A0A844BK47_9RHOB</name>